<evidence type="ECO:0000256" key="5">
    <source>
        <dbReference type="SAM" id="MobiDB-lite"/>
    </source>
</evidence>
<feature type="domain" description="DUF5935" evidence="8">
    <location>
        <begin position="5"/>
        <end position="144"/>
    </location>
</feature>
<feature type="transmembrane region" description="Helical" evidence="6">
    <location>
        <begin position="174"/>
        <end position="195"/>
    </location>
</feature>
<dbReference type="Proteomes" id="UP000320386">
    <property type="component" value="Chromosome"/>
</dbReference>
<evidence type="ECO:0000256" key="1">
    <source>
        <dbReference type="ARBA" id="ARBA00004141"/>
    </source>
</evidence>
<comment type="subcellular location">
    <subcellularLocation>
        <location evidence="1">Membrane</location>
        <topology evidence="1">Multi-pass membrane protein</topology>
    </subcellularLocation>
</comment>
<dbReference type="GO" id="GO:0016874">
    <property type="term" value="F:ligase activity"/>
    <property type="evidence" value="ECO:0007669"/>
    <property type="project" value="UniProtKB-KW"/>
</dbReference>
<dbReference type="Pfam" id="PF04932">
    <property type="entry name" value="Wzy_C"/>
    <property type="match status" value="1"/>
</dbReference>
<feature type="domain" description="O-antigen ligase-related" evidence="7">
    <location>
        <begin position="208"/>
        <end position="341"/>
    </location>
</feature>
<feature type="region of interest" description="Disordered" evidence="5">
    <location>
        <begin position="435"/>
        <end position="457"/>
    </location>
</feature>
<evidence type="ECO:0000259" key="8">
    <source>
        <dbReference type="Pfam" id="PF19358"/>
    </source>
</evidence>
<evidence type="ECO:0000313" key="10">
    <source>
        <dbReference type="Proteomes" id="UP000320386"/>
    </source>
</evidence>
<protein>
    <submittedName>
        <fullName evidence="9">O-Antigen ligase</fullName>
    </submittedName>
</protein>
<feature type="transmembrane region" description="Helical" evidence="6">
    <location>
        <begin position="216"/>
        <end position="236"/>
    </location>
</feature>
<dbReference type="GO" id="GO:0016020">
    <property type="term" value="C:membrane"/>
    <property type="evidence" value="ECO:0007669"/>
    <property type="project" value="UniProtKB-SubCell"/>
</dbReference>
<feature type="compositionally biased region" description="Polar residues" evidence="5">
    <location>
        <begin position="435"/>
        <end position="450"/>
    </location>
</feature>
<feature type="transmembrane region" description="Helical" evidence="6">
    <location>
        <begin position="407"/>
        <end position="426"/>
    </location>
</feature>
<keyword evidence="10" id="KW-1185">Reference proteome</keyword>
<proteinExistence type="predicted"/>
<dbReference type="PANTHER" id="PTHR37422:SF23">
    <property type="entry name" value="TEICHURONIC ACID BIOSYNTHESIS PROTEIN TUAE"/>
    <property type="match status" value="1"/>
</dbReference>
<evidence type="ECO:0000313" key="9">
    <source>
        <dbReference type="EMBL" id="QDU71684.1"/>
    </source>
</evidence>
<keyword evidence="4 6" id="KW-0472">Membrane</keyword>
<dbReference type="AlphaFoldDB" id="A0A518BXK5"/>
<dbReference type="Pfam" id="PF19358">
    <property type="entry name" value="DUF5935"/>
    <property type="match status" value="1"/>
</dbReference>
<keyword evidence="3 6" id="KW-1133">Transmembrane helix</keyword>
<evidence type="ECO:0000256" key="2">
    <source>
        <dbReference type="ARBA" id="ARBA00022692"/>
    </source>
</evidence>
<reference evidence="9 10" key="1">
    <citation type="submission" date="2019-02" db="EMBL/GenBank/DDBJ databases">
        <title>Deep-cultivation of Planctomycetes and their phenomic and genomic characterization uncovers novel biology.</title>
        <authorList>
            <person name="Wiegand S."/>
            <person name="Jogler M."/>
            <person name="Boedeker C."/>
            <person name="Pinto D."/>
            <person name="Vollmers J."/>
            <person name="Rivas-Marin E."/>
            <person name="Kohn T."/>
            <person name="Peeters S.H."/>
            <person name="Heuer A."/>
            <person name="Rast P."/>
            <person name="Oberbeckmann S."/>
            <person name="Bunk B."/>
            <person name="Jeske O."/>
            <person name="Meyerdierks A."/>
            <person name="Storesund J.E."/>
            <person name="Kallscheuer N."/>
            <person name="Luecker S."/>
            <person name="Lage O.M."/>
            <person name="Pohl T."/>
            <person name="Merkel B.J."/>
            <person name="Hornburger P."/>
            <person name="Mueller R.-W."/>
            <person name="Bruemmer F."/>
            <person name="Labrenz M."/>
            <person name="Spormann A.M."/>
            <person name="Op den Camp H."/>
            <person name="Overmann J."/>
            <person name="Amann R."/>
            <person name="Jetten M.S.M."/>
            <person name="Mascher T."/>
            <person name="Medema M.H."/>
            <person name="Devos D.P."/>
            <person name="Kaster A.-K."/>
            <person name="Ovreas L."/>
            <person name="Rohde M."/>
            <person name="Galperin M.Y."/>
            <person name="Jogler C."/>
        </authorList>
    </citation>
    <scope>NUCLEOTIDE SEQUENCE [LARGE SCALE GENOMIC DNA]</scope>
    <source>
        <strain evidence="9 10">Pan265</strain>
    </source>
</reference>
<feature type="transmembrane region" description="Helical" evidence="6">
    <location>
        <begin position="49"/>
        <end position="67"/>
    </location>
</feature>
<sequence>MKQFLLLCILVLATTIASMVSPFWPLLLYYGFAVMRPQALWNWALSGNIRWSLIAAGLLLLSVTIHFSDLFRRIRLTPFLLALLGFSLLLTFSTLTAYDTQRAQIWGTEYAKVLLVAFLAYLIISRLWEIRALALMLLATVGYLAYTFNVQYFFEGYRLDIFHRGYAGFDNNGAGLMMAMGVPIAYAFVMGAGGFNRLWLRVAAAGAGLLMLHATMLSYSRGAMLAACTGLLWLAIRHRPRFQALGGSLATIVLVAVMAGPEIREEFLSSQHYDTDPSAQSRFTTWSAAWAIAMDHPLLGVGIRNSPQFMQNYGTLKPERAVHNQYLQIAADTGLPACGLYLTIAAIAVVNLGKTAKRARRHAEDNHLRPETIDELKKTGFVCIGLQASIITFLVGSVFLSLEVFEYGWLLLTIGGVAPIALNNTLNDARNITVTDTQPQPRTNDQTWTGNLRLRGA</sequence>
<gene>
    <name evidence="9" type="ORF">Pan265_15360</name>
</gene>
<feature type="transmembrane region" description="Helical" evidence="6">
    <location>
        <begin position="110"/>
        <end position="128"/>
    </location>
</feature>
<dbReference type="KEGG" id="mcad:Pan265_15360"/>
<evidence type="ECO:0000256" key="3">
    <source>
        <dbReference type="ARBA" id="ARBA00022989"/>
    </source>
</evidence>
<name>A0A518BXK5_9BACT</name>
<evidence type="ECO:0000256" key="6">
    <source>
        <dbReference type="SAM" id="Phobius"/>
    </source>
</evidence>
<dbReference type="OrthoDB" id="271729at2"/>
<dbReference type="InterPro" id="IPR045979">
    <property type="entry name" value="DUF5935"/>
</dbReference>
<feature type="transmembrane region" description="Helical" evidence="6">
    <location>
        <begin position="79"/>
        <end position="98"/>
    </location>
</feature>
<feature type="transmembrane region" description="Helical" evidence="6">
    <location>
        <begin position="135"/>
        <end position="154"/>
    </location>
</feature>
<feature type="transmembrane region" description="Helical" evidence="6">
    <location>
        <begin position="379"/>
        <end position="401"/>
    </location>
</feature>
<dbReference type="InterPro" id="IPR007016">
    <property type="entry name" value="O-antigen_ligase-rel_domated"/>
</dbReference>
<evidence type="ECO:0000259" key="7">
    <source>
        <dbReference type="Pfam" id="PF04932"/>
    </source>
</evidence>
<dbReference type="EMBL" id="CP036280">
    <property type="protein sequence ID" value="QDU71684.1"/>
    <property type="molecule type" value="Genomic_DNA"/>
</dbReference>
<dbReference type="InterPro" id="IPR051533">
    <property type="entry name" value="WaaL-like"/>
</dbReference>
<dbReference type="RefSeq" id="WP_145445863.1">
    <property type="nucleotide sequence ID" value="NZ_CP036280.1"/>
</dbReference>
<keyword evidence="9" id="KW-0436">Ligase</keyword>
<organism evidence="9 10">
    <name type="scientific">Mucisphaera calidilacus</name>
    <dbReference type="NCBI Taxonomy" id="2527982"/>
    <lineage>
        <taxon>Bacteria</taxon>
        <taxon>Pseudomonadati</taxon>
        <taxon>Planctomycetota</taxon>
        <taxon>Phycisphaerae</taxon>
        <taxon>Phycisphaerales</taxon>
        <taxon>Phycisphaeraceae</taxon>
        <taxon>Mucisphaera</taxon>
    </lineage>
</organism>
<dbReference type="PANTHER" id="PTHR37422">
    <property type="entry name" value="TEICHURONIC ACID BIOSYNTHESIS PROTEIN TUAE"/>
    <property type="match status" value="1"/>
</dbReference>
<evidence type="ECO:0000256" key="4">
    <source>
        <dbReference type="ARBA" id="ARBA00023136"/>
    </source>
</evidence>
<keyword evidence="2 6" id="KW-0812">Transmembrane</keyword>
<accession>A0A518BXK5</accession>